<comment type="caution">
    <text evidence="1">The sequence shown here is derived from an EMBL/GenBank/DDBJ whole genome shotgun (WGS) entry which is preliminary data.</text>
</comment>
<organism evidence="1 2">
    <name type="scientific">Zingiber officinale</name>
    <name type="common">Ginger</name>
    <name type="synonym">Amomum zingiber</name>
    <dbReference type="NCBI Taxonomy" id="94328"/>
    <lineage>
        <taxon>Eukaryota</taxon>
        <taxon>Viridiplantae</taxon>
        <taxon>Streptophyta</taxon>
        <taxon>Embryophyta</taxon>
        <taxon>Tracheophyta</taxon>
        <taxon>Spermatophyta</taxon>
        <taxon>Magnoliopsida</taxon>
        <taxon>Liliopsida</taxon>
        <taxon>Zingiberales</taxon>
        <taxon>Zingiberaceae</taxon>
        <taxon>Zingiber</taxon>
    </lineage>
</organism>
<sequence>MRGKNKCGIVCKLENEEKLHLNFYMDRAVGLNHQASIRHLGIVVRDGNICPIQVLAWNKIDEDAKNHKLVIVTMSLQAQMDPVMPQIILICILHFTFYFTQVIQEDSSLSNIELFDKYFGPQRHNHVFSLGGGMRLKDVRGPIALNQELHHENIILH</sequence>
<protein>
    <submittedName>
        <fullName evidence="1">Uncharacterized protein</fullName>
    </submittedName>
</protein>
<dbReference type="PANTHER" id="PTHR33499">
    <property type="entry name" value="OS12G0282400 PROTEIN-RELATED"/>
    <property type="match status" value="1"/>
</dbReference>
<accession>A0A8J5L056</accession>
<keyword evidence="2" id="KW-1185">Reference proteome</keyword>
<dbReference type="PANTHER" id="PTHR33499:SF40">
    <property type="entry name" value="TRANSPOSASE-ASSOCIATED DOMAIN-CONTAINING PROTEIN"/>
    <property type="match status" value="1"/>
</dbReference>
<gene>
    <name evidence="1" type="ORF">ZIOFF_039407</name>
</gene>
<evidence type="ECO:0000313" key="2">
    <source>
        <dbReference type="Proteomes" id="UP000734854"/>
    </source>
</evidence>
<evidence type="ECO:0000313" key="1">
    <source>
        <dbReference type="EMBL" id="KAG6499617.1"/>
    </source>
</evidence>
<dbReference type="Proteomes" id="UP000734854">
    <property type="component" value="Unassembled WGS sequence"/>
</dbReference>
<dbReference type="AlphaFoldDB" id="A0A8J5L056"/>
<proteinExistence type="predicted"/>
<name>A0A8J5L056_ZINOF</name>
<reference evidence="1 2" key="1">
    <citation type="submission" date="2020-08" db="EMBL/GenBank/DDBJ databases">
        <title>Plant Genome Project.</title>
        <authorList>
            <person name="Zhang R.-G."/>
        </authorList>
    </citation>
    <scope>NUCLEOTIDE SEQUENCE [LARGE SCALE GENOMIC DNA]</scope>
    <source>
        <tissue evidence="1">Rhizome</tissue>
    </source>
</reference>
<dbReference type="EMBL" id="JACMSC010000011">
    <property type="protein sequence ID" value="KAG6499617.1"/>
    <property type="molecule type" value="Genomic_DNA"/>
</dbReference>